<feature type="transmembrane region" description="Helical" evidence="1">
    <location>
        <begin position="94"/>
        <end position="113"/>
    </location>
</feature>
<sequence length="146" mass="15645">MSSTTCITFGCLLYKLTTKNLSTTKFVFAGASLLAGVVLCALVKFSLKSHNINNRGISNSIVIVIASTVFFEISPTIISTIVANATGKFLTDYVGPYAVTFSAINITLCATIYTTACKKAFSYSPANNNNMVFIASKTMRRSTTHA</sequence>
<feature type="transmembrane region" description="Helical" evidence="1">
    <location>
        <begin position="59"/>
        <end position="82"/>
    </location>
</feature>
<evidence type="ECO:0000313" key="2">
    <source>
        <dbReference type="Proteomes" id="UP000887578"/>
    </source>
</evidence>
<dbReference type="AlphaFoldDB" id="A0A914PAN2"/>
<proteinExistence type="predicted"/>
<feature type="transmembrane region" description="Helical" evidence="1">
    <location>
        <begin position="26"/>
        <end position="47"/>
    </location>
</feature>
<evidence type="ECO:0000313" key="3">
    <source>
        <dbReference type="WBParaSite" id="PDA_v2.g15141.t1"/>
    </source>
</evidence>
<name>A0A914PAN2_9BILA</name>
<evidence type="ECO:0000256" key="1">
    <source>
        <dbReference type="SAM" id="Phobius"/>
    </source>
</evidence>
<dbReference type="Proteomes" id="UP000887578">
    <property type="component" value="Unplaced"/>
</dbReference>
<organism evidence="2 3">
    <name type="scientific">Panagrolaimus davidi</name>
    <dbReference type="NCBI Taxonomy" id="227884"/>
    <lineage>
        <taxon>Eukaryota</taxon>
        <taxon>Metazoa</taxon>
        <taxon>Ecdysozoa</taxon>
        <taxon>Nematoda</taxon>
        <taxon>Chromadorea</taxon>
        <taxon>Rhabditida</taxon>
        <taxon>Tylenchina</taxon>
        <taxon>Panagrolaimomorpha</taxon>
        <taxon>Panagrolaimoidea</taxon>
        <taxon>Panagrolaimidae</taxon>
        <taxon>Panagrolaimus</taxon>
    </lineage>
</organism>
<accession>A0A914PAN2</accession>
<dbReference type="WBParaSite" id="PDA_v2.g15141.t1">
    <property type="protein sequence ID" value="PDA_v2.g15141.t1"/>
    <property type="gene ID" value="PDA_v2.g15141"/>
</dbReference>
<keyword evidence="2" id="KW-1185">Reference proteome</keyword>
<protein>
    <submittedName>
        <fullName evidence="3">Uncharacterized protein</fullName>
    </submittedName>
</protein>
<keyword evidence="1" id="KW-0472">Membrane</keyword>
<reference evidence="3" key="1">
    <citation type="submission" date="2022-11" db="UniProtKB">
        <authorList>
            <consortium name="WormBaseParasite"/>
        </authorList>
    </citation>
    <scope>IDENTIFICATION</scope>
</reference>
<keyword evidence="1" id="KW-0812">Transmembrane</keyword>
<keyword evidence="1" id="KW-1133">Transmembrane helix</keyword>